<dbReference type="STRING" id="6248.A0A0K0ELY3"/>
<dbReference type="PANTHER" id="PTHR13362:SF2">
    <property type="entry name" value="SMALL RIBOSOMAL SUBUNIT PROTEIN MS33"/>
    <property type="match status" value="1"/>
</dbReference>
<dbReference type="AlphaFoldDB" id="A0A0K0ELY3"/>
<evidence type="ECO:0000256" key="5">
    <source>
        <dbReference type="ARBA" id="ARBA00023274"/>
    </source>
</evidence>
<evidence type="ECO:0000256" key="1">
    <source>
        <dbReference type="ARBA" id="ARBA00004173"/>
    </source>
</evidence>
<evidence type="ECO:0000256" key="6">
    <source>
        <dbReference type="ARBA" id="ARBA00035132"/>
    </source>
</evidence>
<evidence type="ECO:0000256" key="3">
    <source>
        <dbReference type="ARBA" id="ARBA00022980"/>
    </source>
</evidence>
<keyword evidence="7" id="KW-1185">Reference proteome</keyword>
<keyword evidence="4" id="KW-0496">Mitochondrion</keyword>
<dbReference type="WBParaSite" id="TCONS_00001786.p1">
    <property type="protein sequence ID" value="TCONS_00001786.p1"/>
    <property type="gene ID" value="XLOC_001679"/>
</dbReference>
<dbReference type="InterPro" id="IPR013219">
    <property type="entry name" value="Ribosomal_mS33"/>
</dbReference>
<dbReference type="PANTHER" id="PTHR13362">
    <property type="entry name" value="MITOCHONDRIAL RIBOSOMAL PROTEIN S33"/>
    <property type="match status" value="1"/>
</dbReference>
<protein>
    <recommendedName>
        <fullName evidence="6">Small ribosomal subunit protein mS33</fullName>
    </recommendedName>
</protein>
<keyword evidence="3" id="KW-0689">Ribosomal protein</keyword>
<accession>A0A0K0ELY3</accession>
<reference evidence="8" key="1">
    <citation type="submission" date="2015-08" db="UniProtKB">
        <authorList>
            <consortium name="WormBaseParasite"/>
        </authorList>
    </citation>
    <scope>IDENTIFICATION</scope>
</reference>
<proteinExistence type="inferred from homology"/>
<evidence type="ECO:0000256" key="2">
    <source>
        <dbReference type="ARBA" id="ARBA00008970"/>
    </source>
</evidence>
<evidence type="ECO:0000313" key="8">
    <source>
        <dbReference type="WBParaSite" id="SSTP_0001047100.1"/>
    </source>
</evidence>
<dbReference type="Pfam" id="PF08293">
    <property type="entry name" value="MRP-S33"/>
    <property type="match status" value="1"/>
</dbReference>
<evidence type="ECO:0000256" key="4">
    <source>
        <dbReference type="ARBA" id="ARBA00023128"/>
    </source>
</evidence>
<dbReference type="WBParaSite" id="SSTP_0001047100.1">
    <property type="protein sequence ID" value="SSTP_0001047100.1"/>
    <property type="gene ID" value="SSTP_0001047100"/>
</dbReference>
<keyword evidence="5" id="KW-0687">Ribonucleoprotein</keyword>
<dbReference type="Proteomes" id="UP000035681">
    <property type="component" value="Unplaced"/>
</dbReference>
<comment type="similarity">
    <text evidence="2">Belongs to the mitochondrion-specific ribosomal protein mS33 family.</text>
</comment>
<name>A0A0K0ELY3_STRER</name>
<comment type="subcellular location">
    <subcellularLocation>
        <location evidence="1">Mitochondrion</location>
    </subcellularLocation>
</comment>
<dbReference type="GO" id="GO:1990904">
    <property type="term" value="C:ribonucleoprotein complex"/>
    <property type="evidence" value="ECO:0007669"/>
    <property type="project" value="UniProtKB-KW"/>
</dbReference>
<sequence>MSGKTMASRVIRAGKGITNTTPYGRHMERLSNRIFNEVSIPTDVKSMKVVRVMSAEPLEQQEQKSVSYYPNLPMFHYLTKLLSIHGLFYDEHVLWRKYQDEVKTKKGKVIKPVIGEGKRAQLRSNK</sequence>
<evidence type="ECO:0000313" key="7">
    <source>
        <dbReference type="Proteomes" id="UP000035681"/>
    </source>
</evidence>
<organism evidence="8">
    <name type="scientific">Strongyloides stercoralis</name>
    <name type="common">Threadworm</name>
    <dbReference type="NCBI Taxonomy" id="6248"/>
    <lineage>
        <taxon>Eukaryota</taxon>
        <taxon>Metazoa</taxon>
        <taxon>Ecdysozoa</taxon>
        <taxon>Nematoda</taxon>
        <taxon>Chromadorea</taxon>
        <taxon>Rhabditida</taxon>
        <taxon>Tylenchina</taxon>
        <taxon>Panagrolaimomorpha</taxon>
        <taxon>Strongyloidoidea</taxon>
        <taxon>Strongyloididae</taxon>
        <taxon>Strongyloides</taxon>
    </lineage>
</organism>
<dbReference type="GO" id="GO:0005739">
    <property type="term" value="C:mitochondrion"/>
    <property type="evidence" value="ECO:0007669"/>
    <property type="project" value="UniProtKB-SubCell"/>
</dbReference>
<dbReference type="GO" id="GO:0005840">
    <property type="term" value="C:ribosome"/>
    <property type="evidence" value="ECO:0007669"/>
    <property type="project" value="UniProtKB-KW"/>
</dbReference>